<evidence type="ECO:0000256" key="6">
    <source>
        <dbReference type="ARBA" id="ARBA00023242"/>
    </source>
</evidence>
<dbReference type="PANTHER" id="PTHR47413:SF5">
    <property type="entry name" value="LIPASE-LIKE PAD4"/>
    <property type="match status" value="1"/>
</dbReference>
<evidence type="ECO:0000256" key="5">
    <source>
        <dbReference type="ARBA" id="ARBA00022821"/>
    </source>
</evidence>
<dbReference type="InterPro" id="IPR002921">
    <property type="entry name" value="Fungal_lipase-type"/>
</dbReference>
<evidence type="ECO:0000313" key="9">
    <source>
        <dbReference type="Proteomes" id="UP000504610"/>
    </source>
</evidence>
<accession>A0A6J0JZU8</accession>
<reference evidence="9" key="1">
    <citation type="journal article" date="2019" name="Database">
        <title>The radish genome database (RadishGD): an integrated information resource for radish genomics.</title>
        <authorList>
            <person name="Yu H.J."/>
            <person name="Baek S."/>
            <person name="Lee Y.J."/>
            <person name="Cho A."/>
            <person name="Mun J.H."/>
        </authorList>
    </citation>
    <scope>NUCLEOTIDE SEQUENCE [LARGE SCALE GENOMIC DNA]</scope>
    <source>
        <strain evidence="9">cv. WK10039</strain>
    </source>
</reference>
<dbReference type="InterPro" id="IPR041266">
    <property type="entry name" value="EDS1_EP"/>
</dbReference>
<keyword evidence="6" id="KW-0539">Nucleus</keyword>
<keyword evidence="3" id="KW-0963">Cytoplasm</keyword>
<dbReference type="Pfam" id="PF18117">
    <property type="entry name" value="EDS1_EP"/>
    <property type="match status" value="1"/>
</dbReference>
<dbReference type="GO" id="GO:0006629">
    <property type="term" value="P:lipid metabolic process"/>
    <property type="evidence" value="ECO:0007669"/>
    <property type="project" value="InterPro"/>
</dbReference>
<reference evidence="10" key="2">
    <citation type="submission" date="2025-08" db="UniProtKB">
        <authorList>
            <consortium name="RefSeq"/>
        </authorList>
    </citation>
    <scope>IDENTIFICATION</scope>
    <source>
        <tissue evidence="10">Leaf</tissue>
    </source>
</reference>
<comment type="subcellular location">
    <subcellularLocation>
        <location evidence="2">Cytoplasm</location>
    </subcellularLocation>
    <subcellularLocation>
        <location evidence="1">Nucleus</location>
    </subcellularLocation>
</comment>
<dbReference type="CDD" id="cd00741">
    <property type="entry name" value="Lipase"/>
    <property type="match status" value="1"/>
</dbReference>
<gene>
    <name evidence="10" type="primary">LOC108812821</name>
</gene>
<dbReference type="OrthoDB" id="426718at2759"/>
<dbReference type="GO" id="GO:0005634">
    <property type="term" value="C:nucleus"/>
    <property type="evidence" value="ECO:0007669"/>
    <property type="project" value="UniProtKB-SubCell"/>
</dbReference>
<evidence type="ECO:0000256" key="4">
    <source>
        <dbReference type="ARBA" id="ARBA00022801"/>
    </source>
</evidence>
<dbReference type="GO" id="GO:0006952">
    <property type="term" value="P:defense response"/>
    <property type="evidence" value="ECO:0007669"/>
    <property type="project" value="UniProtKB-KW"/>
</dbReference>
<dbReference type="GO" id="GO:0005737">
    <property type="term" value="C:cytoplasm"/>
    <property type="evidence" value="ECO:0007669"/>
    <property type="project" value="UniProtKB-SubCell"/>
</dbReference>
<keyword evidence="9" id="KW-1185">Reference proteome</keyword>
<evidence type="ECO:0000313" key="10">
    <source>
        <dbReference type="RefSeq" id="XP_018440691.2"/>
    </source>
</evidence>
<keyword evidence="4" id="KW-0378">Hydrolase</keyword>
<dbReference type="Proteomes" id="UP000504610">
    <property type="component" value="Chromosome 6"/>
</dbReference>
<dbReference type="AlphaFoldDB" id="A0A6J0JZU8"/>
<evidence type="ECO:0000259" key="8">
    <source>
        <dbReference type="Pfam" id="PF18117"/>
    </source>
</evidence>
<evidence type="ECO:0000256" key="2">
    <source>
        <dbReference type="ARBA" id="ARBA00004496"/>
    </source>
</evidence>
<keyword evidence="5" id="KW-0611">Plant defense</keyword>
<evidence type="ECO:0000256" key="3">
    <source>
        <dbReference type="ARBA" id="ARBA00022490"/>
    </source>
</evidence>
<dbReference type="GO" id="GO:0016787">
    <property type="term" value="F:hydrolase activity"/>
    <property type="evidence" value="ECO:0007669"/>
    <property type="project" value="UniProtKB-KW"/>
</dbReference>
<protein>
    <submittedName>
        <fullName evidence="10">Lipase-like PAD4</fullName>
    </submittedName>
</protein>
<dbReference type="Pfam" id="PF01764">
    <property type="entry name" value="Lipase_3"/>
    <property type="match status" value="1"/>
</dbReference>
<feature type="domain" description="Fungal lipase-type" evidence="7">
    <location>
        <begin position="85"/>
        <end position="190"/>
    </location>
</feature>
<sequence length="550" mass="61712">MEECRFETSELQASFMMSTPLWSNSWSLCNAADSARNIQIQHVARIMYVAIPKVEMNQPGDLVGVAVGGDALFSALSSSLPSGEPPLMVNGAIHDLFVSSCLLIQSQITQGLGQEETKQVVITGHSTGGALAALTALWLLSQPSPPPFRLLCITFGSPLLGNQSLSSSVSRSRLAHKFCHVVSVHDHVPRGNDDRFWPFGTYLFCSDSGGLCLDNADSVRGMFRILNSTGTPNIEEHQRYGHYVSTLSHQSLISRSFRGGRIPENSYEAGVALAVESLGFSYDQESGVSVKECIEAATEKSRAPILRASELAIELGNVLPSRLDIQWYKDSCEASPKQLGYYDNFKQFSNAREIRVNMSRAKLAKFWDGVFEMVEKNKLPFDFHLGKKWVYASQFYQLLAEPLDIAYFYKYKYSRTSGHYMKSGNRPKRYVVIDKWWKERGAPHKEKRARTRYASTTQDTCFWAKLEEAKECLDDLSCESIDLQKRTLLREKIVGFKSYADTLVQMKEVSLDVLAKNSSYSVWVEKVEKLGEFKLKMSNGVVDESDAMET</sequence>
<evidence type="ECO:0000256" key="1">
    <source>
        <dbReference type="ARBA" id="ARBA00004123"/>
    </source>
</evidence>
<evidence type="ECO:0000259" key="7">
    <source>
        <dbReference type="Pfam" id="PF01764"/>
    </source>
</evidence>
<organism evidence="9 10">
    <name type="scientific">Raphanus sativus</name>
    <name type="common">Radish</name>
    <name type="synonym">Raphanus raphanistrum var. sativus</name>
    <dbReference type="NCBI Taxonomy" id="3726"/>
    <lineage>
        <taxon>Eukaryota</taxon>
        <taxon>Viridiplantae</taxon>
        <taxon>Streptophyta</taxon>
        <taxon>Embryophyta</taxon>
        <taxon>Tracheophyta</taxon>
        <taxon>Spermatophyta</taxon>
        <taxon>Magnoliopsida</taxon>
        <taxon>eudicotyledons</taxon>
        <taxon>Gunneridae</taxon>
        <taxon>Pentapetalae</taxon>
        <taxon>rosids</taxon>
        <taxon>malvids</taxon>
        <taxon>Brassicales</taxon>
        <taxon>Brassicaceae</taxon>
        <taxon>Brassiceae</taxon>
        <taxon>Raphanus</taxon>
    </lineage>
</organism>
<dbReference type="KEGG" id="rsz:108812821"/>
<name>A0A6J0JZU8_RAPSA</name>
<proteinExistence type="predicted"/>
<dbReference type="PANTHER" id="PTHR47413">
    <property type="entry name" value="LIPASE-LIKE PAD4"/>
    <property type="match status" value="1"/>
</dbReference>
<dbReference type="GeneID" id="108812821"/>
<dbReference type="RefSeq" id="XP_018440691.2">
    <property type="nucleotide sequence ID" value="XM_018585189.2"/>
</dbReference>
<dbReference type="Gene3D" id="3.40.50.1820">
    <property type="entry name" value="alpha/beta hydrolase"/>
    <property type="match status" value="1"/>
</dbReference>
<dbReference type="InterPro" id="IPR029058">
    <property type="entry name" value="AB_hydrolase_fold"/>
</dbReference>
<feature type="domain" description="EDS1 EP" evidence="8">
    <location>
        <begin position="325"/>
        <end position="530"/>
    </location>
</feature>
<dbReference type="SUPFAM" id="SSF53474">
    <property type="entry name" value="alpha/beta-Hydrolases"/>
    <property type="match status" value="1"/>
</dbReference>